<name>A0A0L9UVK5_PHAAN</name>
<evidence type="ECO:0000313" key="4">
    <source>
        <dbReference type="Proteomes" id="UP000053144"/>
    </source>
</evidence>
<proteinExistence type="predicted"/>
<organism evidence="3 4">
    <name type="scientific">Phaseolus angularis</name>
    <name type="common">Azuki bean</name>
    <name type="synonym">Vigna angularis</name>
    <dbReference type="NCBI Taxonomy" id="3914"/>
    <lineage>
        <taxon>Eukaryota</taxon>
        <taxon>Viridiplantae</taxon>
        <taxon>Streptophyta</taxon>
        <taxon>Embryophyta</taxon>
        <taxon>Tracheophyta</taxon>
        <taxon>Spermatophyta</taxon>
        <taxon>Magnoliopsida</taxon>
        <taxon>eudicotyledons</taxon>
        <taxon>Gunneridae</taxon>
        <taxon>Pentapetalae</taxon>
        <taxon>rosids</taxon>
        <taxon>fabids</taxon>
        <taxon>Fabales</taxon>
        <taxon>Fabaceae</taxon>
        <taxon>Papilionoideae</taxon>
        <taxon>50 kb inversion clade</taxon>
        <taxon>NPAAA clade</taxon>
        <taxon>indigoferoid/millettioid clade</taxon>
        <taxon>Phaseoleae</taxon>
        <taxon>Vigna</taxon>
    </lineage>
</organism>
<reference evidence="4" key="1">
    <citation type="journal article" date="2015" name="Proc. Natl. Acad. Sci. U.S.A.">
        <title>Genome sequencing of adzuki bean (Vigna angularis) provides insight into high starch and low fat accumulation and domestication.</title>
        <authorList>
            <person name="Yang K."/>
            <person name="Tian Z."/>
            <person name="Chen C."/>
            <person name="Luo L."/>
            <person name="Zhao B."/>
            <person name="Wang Z."/>
            <person name="Yu L."/>
            <person name="Li Y."/>
            <person name="Sun Y."/>
            <person name="Li W."/>
            <person name="Chen Y."/>
            <person name="Li Y."/>
            <person name="Zhang Y."/>
            <person name="Ai D."/>
            <person name="Zhao J."/>
            <person name="Shang C."/>
            <person name="Ma Y."/>
            <person name="Wu B."/>
            <person name="Wang M."/>
            <person name="Gao L."/>
            <person name="Sun D."/>
            <person name="Zhang P."/>
            <person name="Guo F."/>
            <person name="Wang W."/>
            <person name="Li Y."/>
            <person name="Wang J."/>
            <person name="Varshney R.K."/>
            <person name="Wang J."/>
            <person name="Ling H.Q."/>
            <person name="Wan P."/>
        </authorList>
    </citation>
    <scope>NUCLEOTIDE SEQUENCE</scope>
    <source>
        <strain evidence="4">cv. Jingnong 6</strain>
    </source>
</reference>
<keyword evidence="2" id="KW-0732">Signal</keyword>
<dbReference type="EMBL" id="CM003377">
    <property type="protein sequence ID" value="KOM46890.1"/>
    <property type="molecule type" value="Genomic_DNA"/>
</dbReference>
<sequence length="95" mass="10980">MIVELWWVVHSWWPLLLYKAIANGFHPTTLTRIAQIPENPENPIFQPQNFQISFQPKAYKHNAVSKQPTMHNSIHTPGVRPSSGIQSKVRARVNR</sequence>
<evidence type="ECO:0000313" key="3">
    <source>
        <dbReference type="EMBL" id="KOM46890.1"/>
    </source>
</evidence>
<dbReference type="AlphaFoldDB" id="A0A0L9UVK5"/>
<feature type="chain" id="PRO_5005596353" evidence="2">
    <location>
        <begin position="23"/>
        <end position="95"/>
    </location>
</feature>
<feature type="region of interest" description="Disordered" evidence="1">
    <location>
        <begin position="68"/>
        <end position="95"/>
    </location>
</feature>
<accession>A0A0L9UVK5</accession>
<evidence type="ECO:0000256" key="2">
    <source>
        <dbReference type="SAM" id="SignalP"/>
    </source>
</evidence>
<gene>
    <name evidence="3" type="ORF">LR48_Vigan07g059400</name>
</gene>
<dbReference type="Proteomes" id="UP000053144">
    <property type="component" value="Chromosome 7"/>
</dbReference>
<dbReference type="Gramene" id="KOM46890">
    <property type="protein sequence ID" value="KOM46890"/>
    <property type="gene ID" value="LR48_Vigan07g059400"/>
</dbReference>
<feature type="signal peptide" evidence="2">
    <location>
        <begin position="1"/>
        <end position="22"/>
    </location>
</feature>
<protein>
    <submittedName>
        <fullName evidence="3">Uncharacterized protein</fullName>
    </submittedName>
</protein>
<evidence type="ECO:0000256" key="1">
    <source>
        <dbReference type="SAM" id="MobiDB-lite"/>
    </source>
</evidence>